<dbReference type="EMBL" id="AZDA01000121">
    <property type="protein sequence ID" value="KRK33162.1"/>
    <property type="molecule type" value="Genomic_DNA"/>
</dbReference>
<proteinExistence type="predicted"/>
<reference evidence="1 2" key="1">
    <citation type="journal article" date="2015" name="Genome Announc.">
        <title>Expanding the biotechnology potential of lactobacilli through comparative genomics of 213 strains and associated genera.</title>
        <authorList>
            <person name="Sun Z."/>
            <person name="Harris H.M."/>
            <person name="McCann A."/>
            <person name="Guo C."/>
            <person name="Argimon S."/>
            <person name="Zhang W."/>
            <person name="Yang X."/>
            <person name="Jeffery I.B."/>
            <person name="Cooney J.C."/>
            <person name="Kagawa T.F."/>
            <person name="Liu W."/>
            <person name="Song Y."/>
            <person name="Salvetti E."/>
            <person name="Wrobel A."/>
            <person name="Rasinkangas P."/>
            <person name="Parkhill J."/>
            <person name="Rea M.C."/>
            <person name="O'Sullivan O."/>
            <person name="Ritari J."/>
            <person name="Douillard F.P."/>
            <person name="Paul Ross R."/>
            <person name="Yang R."/>
            <person name="Briner A.E."/>
            <person name="Felis G.E."/>
            <person name="de Vos W.M."/>
            <person name="Barrangou R."/>
            <person name="Klaenhammer T.R."/>
            <person name="Caufield P.W."/>
            <person name="Cui Y."/>
            <person name="Zhang H."/>
            <person name="O'Toole P.W."/>
        </authorList>
    </citation>
    <scope>NUCLEOTIDE SEQUENCE [LARGE SCALE GENOMIC DNA]</scope>
    <source>
        <strain evidence="1 2">DSM 20003</strain>
    </source>
</reference>
<sequence length="73" mass="8212">MDNVATVTQEEMMKLVSLFRKNGFRGEYDTIEHSEAGGDEYNVIMVDEKTGVKGLFTANLAENTINFQHVIVD</sequence>
<accession>A0A0R1GPA4</accession>
<dbReference type="OrthoDB" id="2296847at2"/>
<evidence type="ECO:0000313" key="2">
    <source>
        <dbReference type="Proteomes" id="UP000051461"/>
    </source>
</evidence>
<comment type="caution">
    <text evidence="1">The sequence shown here is derived from an EMBL/GenBank/DDBJ whole genome shotgun (WGS) entry which is preliminary data.</text>
</comment>
<dbReference type="Proteomes" id="UP000051461">
    <property type="component" value="Unassembled WGS sequence"/>
</dbReference>
<evidence type="ECO:0000313" key="1">
    <source>
        <dbReference type="EMBL" id="KRK33162.1"/>
    </source>
</evidence>
<dbReference type="AlphaFoldDB" id="A0A0R1GPA4"/>
<dbReference type="PATRIC" id="fig|1423726.3.peg.1468"/>
<protein>
    <recommendedName>
        <fullName evidence="3">PepSY domain-containing protein</fullName>
    </recommendedName>
</protein>
<evidence type="ECO:0008006" key="3">
    <source>
        <dbReference type="Google" id="ProtNLM"/>
    </source>
</evidence>
<name>A0A0R1GPA4_9LACO</name>
<keyword evidence="2" id="KW-1185">Reference proteome</keyword>
<dbReference type="RefSeq" id="WP_083483325.1">
    <property type="nucleotide sequence ID" value="NZ_AZDA01000121.1"/>
</dbReference>
<organism evidence="1 2">
    <name type="scientific">Loigolactobacillus bifermentans DSM 20003</name>
    <dbReference type="NCBI Taxonomy" id="1423726"/>
    <lineage>
        <taxon>Bacteria</taxon>
        <taxon>Bacillati</taxon>
        <taxon>Bacillota</taxon>
        <taxon>Bacilli</taxon>
        <taxon>Lactobacillales</taxon>
        <taxon>Lactobacillaceae</taxon>
        <taxon>Loigolactobacillus</taxon>
    </lineage>
</organism>
<gene>
    <name evidence="1" type="ORF">FC07_GL001417</name>
</gene>